<gene>
    <name evidence="1" type="ORF">BGZ95_003993</name>
</gene>
<proteinExistence type="predicted"/>
<evidence type="ECO:0000313" key="1">
    <source>
        <dbReference type="EMBL" id="KAG0262583.1"/>
    </source>
</evidence>
<name>A0AAD4H3C2_9FUNG</name>
<organism evidence="1 2">
    <name type="scientific">Linnemannia exigua</name>
    <dbReference type="NCBI Taxonomy" id="604196"/>
    <lineage>
        <taxon>Eukaryota</taxon>
        <taxon>Fungi</taxon>
        <taxon>Fungi incertae sedis</taxon>
        <taxon>Mucoromycota</taxon>
        <taxon>Mortierellomycotina</taxon>
        <taxon>Mortierellomycetes</taxon>
        <taxon>Mortierellales</taxon>
        <taxon>Mortierellaceae</taxon>
        <taxon>Linnemannia</taxon>
    </lineage>
</organism>
<dbReference type="Proteomes" id="UP001194580">
    <property type="component" value="Unassembled WGS sequence"/>
</dbReference>
<keyword evidence="2" id="KW-1185">Reference proteome</keyword>
<dbReference type="AlphaFoldDB" id="A0AAD4H3C2"/>
<dbReference type="EMBL" id="JAAAIL010001953">
    <property type="protein sequence ID" value="KAG0262583.1"/>
    <property type="molecule type" value="Genomic_DNA"/>
</dbReference>
<sequence>MPQCLSLFRRTPQRLQPIEETIPGVVTYTPPKSTEHEAVVNPAATVIDQDCIVSSMAVAENNIDHRSRRTTASNPDPERSIQVYQGKLTEAQWHYQELRKVNENQHKYILELEDQLRQMKVDRQNRKKAYAEFQQYHEVQMHNFTKVSKRYEDLDRKYMDIARTLQVTEDDRSTINRQLEVVSSTIENLVIRGRGKGSANLNRVAAIQHFRNSGLLEVFPVQEPQLESFHLNLFMESAMMAILVNGLFARPLKCIFDKSKEFEEICEWVQSRGSRASTRWRQELCILIAQDGEAMARRKEWEVNKVIVELKDLVSSVYGKVDTSMSEKIKELCNIAFDLSYAMFGMESQVYPALIDFAIPFNHHYMTLANRSDPEGSVSFVVFPSFQDSNNKLYFKAKVWCTLSTPDLIVM</sequence>
<protein>
    <submittedName>
        <fullName evidence="1">Uncharacterized protein</fullName>
    </submittedName>
</protein>
<evidence type="ECO:0000313" key="2">
    <source>
        <dbReference type="Proteomes" id="UP001194580"/>
    </source>
</evidence>
<dbReference type="SUPFAM" id="SSF57997">
    <property type="entry name" value="Tropomyosin"/>
    <property type="match status" value="1"/>
</dbReference>
<comment type="caution">
    <text evidence="1">The sequence shown here is derived from an EMBL/GenBank/DDBJ whole genome shotgun (WGS) entry which is preliminary data.</text>
</comment>
<accession>A0AAD4H3C2</accession>
<reference evidence="1" key="1">
    <citation type="journal article" date="2020" name="Fungal Divers.">
        <title>Resolving the Mortierellaceae phylogeny through synthesis of multi-gene phylogenetics and phylogenomics.</title>
        <authorList>
            <person name="Vandepol N."/>
            <person name="Liber J."/>
            <person name="Desiro A."/>
            <person name="Na H."/>
            <person name="Kennedy M."/>
            <person name="Barry K."/>
            <person name="Grigoriev I.V."/>
            <person name="Miller A.N."/>
            <person name="O'Donnell K."/>
            <person name="Stajich J.E."/>
            <person name="Bonito G."/>
        </authorList>
    </citation>
    <scope>NUCLEOTIDE SEQUENCE</scope>
    <source>
        <strain evidence="1">NRRL 28262</strain>
    </source>
</reference>